<keyword evidence="11" id="KW-0511">Multifunctional enzyme</keyword>
<dbReference type="InterPro" id="IPR001754">
    <property type="entry name" value="OMPdeCOase_dom"/>
</dbReference>
<dbReference type="InterPro" id="IPR004467">
    <property type="entry name" value="Or_phspho_trans_dom"/>
</dbReference>
<evidence type="ECO:0000256" key="13">
    <source>
        <dbReference type="PIRSR" id="PIRSR614732-1"/>
    </source>
</evidence>
<evidence type="ECO:0000256" key="14">
    <source>
        <dbReference type="PIRSR" id="PIRSR614732-2"/>
    </source>
</evidence>
<keyword evidence="6 12" id="KW-0328">Glycosyltransferase</keyword>
<evidence type="ECO:0000256" key="3">
    <source>
        <dbReference type="ARBA" id="ARBA00004889"/>
    </source>
</evidence>
<dbReference type="Proteomes" id="UP000189883">
    <property type="component" value="Chromosome"/>
</dbReference>
<feature type="binding site" description="in other chain" evidence="12">
    <location>
        <position position="43"/>
    </location>
    <ligand>
        <name>5-phospho-alpha-D-ribose 1-diphosphate</name>
        <dbReference type="ChEBI" id="CHEBI:58017"/>
        <note>ligand shared between dimeric partners</note>
    </ligand>
</feature>
<evidence type="ECO:0000256" key="2">
    <source>
        <dbReference type="ARBA" id="ARBA00004861"/>
    </source>
</evidence>
<dbReference type="HAMAP" id="MF_01208">
    <property type="entry name" value="PyrE"/>
    <property type="match status" value="1"/>
</dbReference>
<keyword evidence="7 12" id="KW-0808">Transferase</keyword>
<proteinExistence type="inferred from homology"/>
<dbReference type="GO" id="GO:0044205">
    <property type="term" value="P:'de novo' UMP biosynthetic process"/>
    <property type="evidence" value="ECO:0007669"/>
    <property type="project" value="UniProtKB-UniRule"/>
</dbReference>
<evidence type="ECO:0000256" key="8">
    <source>
        <dbReference type="ARBA" id="ARBA00022793"/>
    </source>
</evidence>
<evidence type="ECO:0000256" key="4">
    <source>
        <dbReference type="ARBA" id="ARBA00006221"/>
    </source>
</evidence>
<evidence type="ECO:0000256" key="9">
    <source>
        <dbReference type="ARBA" id="ARBA00022975"/>
    </source>
</evidence>
<dbReference type="CDD" id="cd06223">
    <property type="entry name" value="PRTases_typeI"/>
    <property type="match status" value="1"/>
</dbReference>
<evidence type="ECO:0000256" key="7">
    <source>
        <dbReference type="ARBA" id="ARBA00022679"/>
    </source>
</evidence>
<feature type="domain" description="Orotidine 5'-phosphate decarboxylase" evidence="15">
    <location>
        <begin position="253"/>
        <end position="458"/>
    </location>
</feature>
<feature type="binding site" evidence="14">
    <location>
        <position position="281"/>
    </location>
    <ligand>
        <name>substrate</name>
    </ligand>
</feature>
<dbReference type="Gene3D" id="3.40.50.2020">
    <property type="match status" value="1"/>
</dbReference>
<dbReference type="InterPro" id="IPR013785">
    <property type="entry name" value="Aldolase_TIM"/>
</dbReference>
<dbReference type="SUPFAM" id="SSF51366">
    <property type="entry name" value="Ribulose-phoshate binding barrel"/>
    <property type="match status" value="1"/>
</dbReference>
<comment type="similarity">
    <text evidence="4">In the N-terminal section; belongs to the purine/pyrimidine phosphoribosyltransferase family.</text>
</comment>
<dbReference type="CDD" id="cd04725">
    <property type="entry name" value="OMP_decarboxylase_like"/>
    <property type="match status" value="1"/>
</dbReference>
<name>A0A1S7DV74_RIEAN</name>
<comment type="cofactor">
    <cofactor evidence="12">
        <name>Mg(2+)</name>
        <dbReference type="ChEBI" id="CHEBI:18420"/>
    </cofactor>
</comment>
<dbReference type="UniPathway" id="UPA00070">
    <property type="reaction ID" value="UER00119"/>
</dbReference>
<evidence type="ECO:0000256" key="10">
    <source>
        <dbReference type="ARBA" id="ARBA00023239"/>
    </source>
</evidence>
<comment type="function">
    <text evidence="12">Catalyzes the transfer of a ribosyl phosphate group from 5-phosphoribose 1-diphosphate to orotate, leading to the formation of orotidine monophosphate (OMP).</text>
</comment>
<dbReference type="InterPro" id="IPR029057">
    <property type="entry name" value="PRTase-like"/>
</dbReference>
<dbReference type="GO" id="GO:0006207">
    <property type="term" value="P:'de novo' pyrimidine nucleobase biosynthetic process"/>
    <property type="evidence" value="ECO:0007669"/>
    <property type="project" value="InterPro"/>
</dbReference>
<dbReference type="FunFam" id="3.20.20.70:FF:000114">
    <property type="entry name" value="Decarboxylase,orotidine phosphate"/>
    <property type="match status" value="1"/>
</dbReference>
<dbReference type="AlphaFoldDB" id="A0A1S7DV74"/>
<comment type="subunit">
    <text evidence="12">Homodimer.</text>
</comment>
<dbReference type="InterPro" id="IPR014732">
    <property type="entry name" value="OMPdecase"/>
</dbReference>
<dbReference type="NCBIfam" id="TIGR00336">
    <property type="entry name" value="pyrE"/>
    <property type="match status" value="1"/>
</dbReference>
<comment type="pathway">
    <text evidence="3 12">Pyrimidine metabolism; UMP biosynthesis via de novo pathway; UMP from orotate: step 1/2.</text>
</comment>
<dbReference type="Pfam" id="PF00156">
    <property type="entry name" value="Pribosyltran"/>
    <property type="match status" value="1"/>
</dbReference>
<feature type="binding site" evidence="12">
    <location>
        <position position="109"/>
    </location>
    <ligand>
        <name>5-phospho-alpha-D-ribose 1-diphosphate</name>
        <dbReference type="ChEBI" id="CHEBI:58017"/>
        <note>ligand shared between dimeric partners</note>
    </ligand>
</feature>
<keyword evidence="10" id="KW-0456">Lyase</keyword>
<dbReference type="PANTHER" id="PTHR19278">
    <property type="entry name" value="OROTATE PHOSPHORIBOSYLTRANSFERASE"/>
    <property type="match status" value="1"/>
</dbReference>
<organism evidence="16 17">
    <name type="scientific">Riemerella anatipestifer</name>
    <name type="common">Moraxella anatipestifer</name>
    <dbReference type="NCBI Taxonomy" id="34085"/>
    <lineage>
        <taxon>Bacteria</taxon>
        <taxon>Pseudomonadati</taxon>
        <taxon>Bacteroidota</taxon>
        <taxon>Flavobacteriia</taxon>
        <taxon>Flavobacteriales</taxon>
        <taxon>Weeksellaceae</taxon>
        <taxon>Riemerella</taxon>
    </lineage>
</organism>
<dbReference type="InterPro" id="IPR000836">
    <property type="entry name" value="PRTase_dom"/>
</dbReference>
<evidence type="ECO:0000313" key="16">
    <source>
        <dbReference type="EMBL" id="AQY23010.1"/>
    </source>
</evidence>
<dbReference type="FunFam" id="3.40.50.2020:FF:000025">
    <property type="entry name" value="Uridine monophosphate synthetase"/>
    <property type="match status" value="1"/>
</dbReference>
<feature type="binding site" evidence="12">
    <location>
        <position position="167"/>
    </location>
    <ligand>
        <name>orotate</name>
        <dbReference type="ChEBI" id="CHEBI:30839"/>
    </ligand>
</feature>
<feature type="binding site" evidence="12">
    <location>
        <position position="113"/>
    </location>
    <ligand>
        <name>5-phospho-alpha-D-ribose 1-diphosphate</name>
        <dbReference type="ChEBI" id="CHEBI:58017"/>
        <note>ligand shared between dimeric partners</note>
    </ligand>
</feature>
<dbReference type="GO" id="GO:0004590">
    <property type="term" value="F:orotidine-5'-phosphate decarboxylase activity"/>
    <property type="evidence" value="ECO:0007669"/>
    <property type="project" value="InterPro"/>
</dbReference>
<reference evidence="16 17" key="1">
    <citation type="submission" date="2015-06" db="EMBL/GenBank/DDBJ databases">
        <title>R. anatipestifer strain HXb2 is the most virulent strain so far, and the genome sequence would help us uncover the pathogenesis.</title>
        <authorList>
            <person name="Hu Q."/>
            <person name="Qi J."/>
            <person name="Bo H."/>
            <person name="Liu G."/>
            <person name="Tao M."/>
            <person name="Ding Y."/>
            <person name="Xue Y."/>
        </authorList>
    </citation>
    <scope>NUCLEOTIDE SEQUENCE [LARGE SCALE GENOMIC DNA]</scope>
    <source>
        <strain evidence="16 17">HXb2</strain>
    </source>
</reference>
<sequence length="470" mass="52877">MKIFRFRSKILNLQKPNLMNLKKDFFLECYQLGIINFGKFTLKSGIESPFYVDLRPLASDPKILKKLASYLLNLTDTQDTELICGVPYAALPMATAMSLESEIPLIIKRKEAKAYGTKKLIEGIYKEGQKCLLVEDVITSGKSLLETIPEVEKEGIKVTDIVVVLDREQGGKELLEKQGYRVHTLFGIREVCEMLYKEDLLSAEEITQINQFLDGNPIQFQEKKRISYESKIAHAKQPVAKRLLEIALEKQSNLIASADVITTKELLDFADKVGPNIVALKTHIDIITDFDFDNTILPLKDLAQKHNFLLMEDRKFADIGNTQELQYSYGVYRISSWANLITSQVIGGASSLDYFLNSGVIAILGMSSEGTLTDANYREKAIKIAQTHPNVIGGVSQDALPEEMLLFTPGINLEDKGDSKGQQYNTPEHAFKKLHTDFIIVGRGIYKSDDAEQASLKYKIEGWKAYQESL</sequence>
<feature type="active site" description="For OMPdecase activity" evidence="13">
    <location>
        <position position="318"/>
    </location>
</feature>
<protein>
    <recommendedName>
        <fullName evidence="12">Orotate phosphoribosyltransferase</fullName>
        <shortName evidence="12">OPRT</shortName>
        <shortName evidence="12">OPRTase</shortName>
        <ecNumber evidence="12">2.4.2.10</ecNumber>
    </recommendedName>
</protein>
<evidence type="ECO:0000259" key="15">
    <source>
        <dbReference type="SMART" id="SM00934"/>
    </source>
</evidence>
<comment type="similarity">
    <text evidence="12">Belongs to the purine/pyrimidine phosphoribosyltransferase family. PyrE subfamily.</text>
</comment>
<evidence type="ECO:0000256" key="1">
    <source>
        <dbReference type="ARBA" id="ARBA00002356"/>
    </source>
</evidence>
<evidence type="ECO:0000256" key="11">
    <source>
        <dbReference type="ARBA" id="ARBA00023268"/>
    </source>
</evidence>
<dbReference type="SUPFAM" id="SSF53271">
    <property type="entry name" value="PRTase-like"/>
    <property type="match status" value="1"/>
</dbReference>
<feature type="binding site" evidence="14">
    <location>
        <position position="443"/>
    </location>
    <ligand>
        <name>substrate</name>
    </ligand>
</feature>
<dbReference type="InterPro" id="IPR023031">
    <property type="entry name" value="OPRT"/>
</dbReference>
<feature type="active site" description="For OMPdecase activity" evidence="13">
    <location>
        <position position="315"/>
    </location>
</feature>
<evidence type="ECO:0000256" key="5">
    <source>
        <dbReference type="ARBA" id="ARBA00009769"/>
    </source>
</evidence>
<keyword evidence="9 12" id="KW-0665">Pyrimidine biosynthesis</keyword>
<dbReference type="Gene3D" id="3.20.20.70">
    <property type="entry name" value="Aldolase class I"/>
    <property type="match status" value="1"/>
</dbReference>
<dbReference type="Pfam" id="PF00215">
    <property type="entry name" value="OMPdecase"/>
    <property type="match status" value="1"/>
</dbReference>
<accession>A0A1S7DV74</accession>
<dbReference type="InterPro" id="IPR011060">
    <property type="entry name" value="RibuloseP-bd_barrel"/>
</dbReference>
<feature type="binding site" evidence="14">
    <location>
        <position position="422"/>
    </location>
    <ligand>
        <name>substrate</name>
    </ligand>
</feature>
<feature type="binding site" description="in other chain" evidence="12">
    <location>
        <position position="110"/>
    </location>
    <ligand>
        <name>5-phospho-alpha-D-ribose 1-diphosphate</name>
        <dbReference type="ChEBI" id="CHEBI:58017"/>
        <note>ligand shared between dimeric partners</note>
    </ligand>
</feature>
<comment type="function">
    <text evidence="1">Catalyzes the decarboxylation of orotidine 5'-monophosphate (OMP) to uridine 5'-monophosphate (UMP).</text>
</comment>
<keyword evidence="12" id="KW-0460">Magnesium</keyword>
<feature type="binding site" description="in other chain" evidence="12">
    <location>
        <begin position="135"/>
        <end position="143"/>
    </location>
    <ligand>
        <name>5-phospho-alpha-D-ribose 1-diphosphate</name>
        <dbReference type="ChEBI" id="CHEBI:58017"/>
        <note>ligand shared between dimeric partners</note>
    </ligand>
</feature>
<dbReference type="EMBL" id="CP011859">
    <property type="protein sequence ID" value="AQY23010.1"/>
    <property type="molecule type" value="Genomic_DNA"/>
</dbReference>
<feature type="active site" description="For OMPdecase activity" evidence="13">
    <location>
        <position position="313"/>
    </location>
</feature>
<dbReference type="PANTHER" id="PTHR19278:SF9">
    <property type="entry name" value="URIDINE 5'-MONOPHOSPHATE SYNTHASE"/>
    <property type="match status" value="1"/>
</dbReference>
<keyword evidence="8" id="KW-0210">Decarboxylase</keyword>
<dbReference type="GO" id="GO:0004588">
    <property type="term" value="F:orotate phosphoribosyltransferase activity"/>
    <property type="evidence" value="ECO:0007669"/>
    <property type="project" value="UniProtKB-UniRule"/>
</dbReference>
<evidence type="ECO:0000256" key="6">
    <source>
        <dbReference type="ARBA" id="ARBA00022676"/>
    </source>
</evidence>
<comment type="caution">
    <text evidence="12">Lacks conserved residue(s) required for the propagation of feature annotation.</text>
</comment>
<dbReference type="GO" id="GO:0000287">
    <property type="term" value="F:magnesium ion binding"/>
    <property type="evidence" value="ECO:0007669"/>
    <property type="project" value="UniProtKB-UniRule"/>
</dbReference>
<evidence type="ECO:0000313" key="17">
    <source>
        <dbReference type="Proteomes" id="UP000189883"/>
    </source>
</evidence>
<gene>
    <name evidence="12 16" type="primary">pyrE</name>
    <name evidence="16" type="ORF">AB406_2070</name>
</gene>
<feature type="binding site" evidence="14">
    <location>
        <position position="367"/>
    </location>
    <ligand>
        <name>substrate</name>
    </ligand>
</feature>
<feature type="binding site" evidence="14">
    <location>
        <position position="259"/>
    </location>
    <ligand>
        <name>substrate</name>
    </ligand>
</feature>
<dbReference type="NCBIfam" id="TIGR01740">
    <property type="entry name" value="pyrF"/>
    <property type="match status" value="1"/>
</dbReference>
<evidence type="ECO:0000256" key="12">
    <source>
        <dbReference type="HAMAP-Rule" id="MF_01208"/>
    </source>
</evidence>
<comment type="similarity">
    <text evidence="5">In the C-terminal section; belongs to the OMP decarboxylase family.</text>
</comment>
<feature type="binding site" evidence="14">
    <location>
        <position position="442"/>
    </location>
    <ligand>
        <name>substrate</name>
    </ligand>
</feature>
<comment type="pathway">
    <text evidence="2">Pyrimidine metabolism; UMP biosynthesis via de novo pathway; UMP from orotate: step 2/2.</text>
</comment>
<dbReference type="EC" id="2.4.2.10" evidence="12"/>
<feature type="binding site" evidence="12">
    <location>
        <position position="139"/>
    </location>
    <ligand>
        <name>orotate</name>
        <dbReference type="ChEBI" id="CHEBI:30839"/>
    </ligand>
</feature>
<dbReference type="SMART" id="SM00934">
    <property type="entry name" value="OMPdecase"/>
    <property type="match status" value="1"/>
</dbReference>
<comment type="catalytic activity">
    <reaction evidence="12">
        <text>orotidine 5'-phosphate + diphosphate = orotate + 5-phospho-alpha-D-ribose 1-diphosphate</text>
        <dbReference type="Rhea" id="RHEA:10380"/>
        <dbReference type="ChEBI" id="CHEBI:30839"/>
        <dbReference type="ChEBI" id="CHEBI:33019"/>
        <dbReference type="ChEBI" id="CHEBI:57538"/>
        <dbReference type="ChEBI" id="CHEBI:58017"/>
        <dbReference type="EC" id="2.4.2.10"/>
    </reaction>
</comment>